<dbReference type="EMBL" id="JAPUUL010000346">
    <property type="protein sequence ID" value="KAJ8131159.1"/>
    <property type="molecule type" value="Genomic_DNA"/>
</dbReference>
<evidence type="ECO:0000313" key="1">
    <source>
        <dbReference type="EMBL" id="KAJ8131159.1"/>
    </source>
</evidence>
<gene>
    <name evidence="1" type="ORF">O1611_g2468</name>
</gene>
<keyword evidence="2" id="KW-1185">Reference proteome</keyword>
<comment type="caution">
    <text evidence="1">The sequence shown here is derived from an EMBL/GenBank/DDBJ whole genome shotgun (WGS) entry which is preliminary data.</text>
</comment>
<reference evidence="1" key="1">
    <citation type="submission" date="2022-12" db="EMBL/GenBank/DDBJ databases">
        <title>Genome Sequence of Lasiodiplodia mahajangana.</title>
        <authorList>
            <person name="Buettner E."/>
        </authorList>
    </citation>
    <scope>NUCLEOTIDE SEQUENCE</scope>
    <source>
        <strain evidence="1">VT137</strain>
    </source>
</reference>
<organism evidence="1 2">
    <name type="scientific">Lasiodiplodia mahajangana</name>
    <dbReference type="NCBI Taxonomy" id="1108764"/>
    <lineage>
        <taxon>Eukaryota</taxon>
        <taxon>Fungi</taxon>
        <taxon>Dikarya</taxon>
        <taxon>Ascomycota</taxon>
        <taxon>Pezizomycotina</taxon>
        <taxon>Dothideomycetes</taxon>
        <taxon>Dothideomycetes incertae sedis</taxon>
        <taxon>Botryosphaeriales</taxon>
        <taxon>Botryosphaeriaceae</taxon>
        <taxon>Lasiodiplodia</taxon>
    </lineage>
</organism>
<proteinExistence type="predicted"/>
<sequence>MRAEKLDWDPHYDEVRQLYLTERRDLKEIMTIFKEQYGLNATALISPRQWTSRLETWGLRKNLDTKQWKSVYCQVMKRKQQGKESEVFLSGERLPPTKIRKGFKNHHLGLPRLHSTPRSLSPPLPDETILVVTPPSQLAIQWPRNLPWFQFEGKLKQYFDLLSRERRRALWSKVLDSPNLPLLPKLLRKREKRGLSLVTSYGASQMRGFLIQYMPEAIPGEHVERAELITCRHQSFISPLAILQVFLFLVSNSLPGSSVFNRREEDQLEEDNRVMAAFEILSLFKCPWEELFAFKNPTVAALADKLFASTIRLCRADILQRLVKVGLNILPLVNRPISFYLEATSLGRFYYKVPPIYAALYMRSSWMVWILLDHGAELNHVAHQDEDEYEYEYPSPIACAALSHLGEGNGKDSMYRMIRLVLGRQRHIDEVQLICGLVALATRPLQEDRTSGAKLILDRLMKVEVSTGLRIPGVVLALAIRFDYEPLIRRLVFSSKGIKYDAGFDNGSLPWGSKIIIFTPLVEATCRRNYMLCQTLLKRGAQPNPPAERDSELALSALQYATFLGEIGIVRLLLAYGADTAHQSDVSEMFPIRYFSYSESRLLPRATALCLAIYQNQIEIFQALLDAGAKPTECDMYAAIMSKNPVFFMGQMLERGATPDEQTFIYAKSRGDKQLVNLLVGHWAEGHMLSHYPPISHSIPSHSTRYNPVLLVEAAYKAAHGETSLLGLLLDKRQLEDNSSVIPVRQCLEGLAPVISVFFGDSATCSILARHGLLQQKIDFGLFVRIFHEGLNIEHLNISIHYLPSLSTFPTDYDIEIQYFAVDLEPVSVRFESRDFSLLGIAIETGREATVDLLLGIGIKPTVEDFRISRKHHWAWRRLLESIGTLNNMEAGDAILVNAALDSDLLAAVEWFIESNIDFNDPRLIVDGRHTILQAVCDWGDLRLVRLLVDRGADINAPAVDWGATALQLAAIRGFIGIARFLIAEGADCNAPAARERGRTALEGAAEHGRLDMLEFLLHSGVRTDGPFRRQYFRAIKFAEVETYYAAAQLLRDHREWSNEDHDGFRDTCLCEYRSHYRRCHYYTKLDDRKDENHIDEERFEAHDMREKEGVPYEALEFVNGQTPLADATVGMLQPFHETIIPNSPGLLTLATSGTDENLSASYGAPCSQVDIDMIDKAKYAEGDGVLGRGCQEKMDCDHANTNRLLSPSIFEVENSLGHEDWVEEFVGWDGQVFGLFDGQRGETMETVTRSKQPRGTRRSGGNTIHSGQGPSVPWHNPRQAQYYDYASVPTPYGMTSPMDEDYNDTWSQPVDARENAEPFSRANKRRRIVQNGGSAQERGVMRDGNEPGVPRFIGSSSGIHLIRTVSEVLARSHTDQSGSGQEVATDLVPGEEDQLTAPSASDPLTPDGPSITPFWHPDEITGSTGAVDFDDMLQWTESYFKYWHPIFPLLHGPGFLGLLEQASENGIEALNQADAILEDIASSLNFVLGTPASIQNIQAALCVELFLISMLKFNMASRVGGTIVRMAFNLGLHRCPGRFINFDTHHAMMRKRLWWSIYCLDRVVCQTLGLPLGIRDDDVDVCLPMEELHGLEGDRKGQGSENEQLQLLTMLSKHAKLRGMILELRNKSIRFRHEDSERVLRVQAEVKRWINEIYDLTSSPSPRQSSIESVRNEYSSRSAASIPSSHSMLLSILQHELILSLHRPLLASGLGTLSSQAAFQECINASRFIIDITADISQENQNGGPRVRSGYLLWPSLTWSVWMSCYVLTYAAIEGVTTAVSARRYADRALQVLKLLSLRKTSWPEKCILAVERLTGFLDARIYDERNLPRRRKSPSNPAKSRYFNETSRNLAGPHDPEGSRNLNSNTSPQVSSRRARIHPRSPTPQRSASRRLQSTHSSTRTTNALDLSLTENPGIGSNATFEYPDVPDSTGTNHTYIDPLIALDFANFTQGSTTQNITDLNFGVHSFY</sequence>
<protein>
    <submittedName>
        <fullName evidence="1">Uncharacterized protein</fullName>
    </submittedName>
</protein>
<evidence type="ECO:0000313" key="2">
    <source>
        <dbReference type="Proteomes" id="UP001153332"/>
    </source>
</evidence>
<dbReference type="Proteomes" id="UP001153332">
    <property type="component" value="Unassembled WGS sequence"/>
</dbReference>
<accession>A0ACC2JUT5</accession>
<name>A0ACC2JUT5_9PEZI</name>